<dbReference type="InterPro" id="IPR009016">
    <property type="entry name" value="Fe_hydrogenase"/>
</dbReference>
<evidence type="ECO:0000313" key="7">
    <source>
        <dbReference type="EMBL" id="SDE05274.1"/>
    </source>
</evidence>
<dbReference type="RefSeq" id="WP_091792329.1">
    <property type="nucleotide sequence ID" value="NZ_FNAF01000015.1"/>
</dbReference>
<dbReference type="Gene3D" id="3.30.450.20">
    <property type="entry name" value="PAS domain"/>
    <property type="match status" value="1"/>
</dbReference>
<evidence type="ECO:0000259" key="6">
    <source>
        <dbReference type="PROSITE" id="PS51656"/>
    </source>
</evidence>
<dbReference type="InterPro" id="IPR050395">
    <property type="entry name" value="4Fe4S_Ferredoxin_RnfB"/>
</dbReference>
<dbReference type="InterPro" id="IPR004108">
    <property type="entry name" value="Fe_hydrogenase_lsu_C"/>
</dbReference>
<keyword evidence="1" id="KW-0004">4Fe-4S</keyword>
<protein>
    <submittedName>
        <fullName evidence="7">Iron only hydrogenase large subunit, C-terminal domain</fullName>
    </submittedName>
</protein>
<dbReference type="EMBL" id="FNAF01000015">
    <property type="protein sequence ID" value="SDE05274.1"/>
    <property type="molecule type" value="Genomic_DNA"/>
</dbReference>
<feature type="domain" description="4Fe-4S" evidence="6">
    <location>
        <begin position="348"/>
        <end position="412"/>
    </location>
</feature>
<dbReference type="GO" id="GO:0046872">
    <property type="term" value="F:metal ion binding"/>
    <property type="evidence" value="ECO:0007669"/>
    <property type="project" value="UniProtKB-KW"/>
</dbReference>
<dbReference type="SUPFAM" id="SSF54862">
    <property type="entry name" value="4Fe-4S ferredoxins"/>
    <property type="match status" value="1"/>
</dbReference>
<name>A0A1G6ZR67_PEPNI</name>
<dbReference type="InterPro" id="IPR017896">
    <property type="entry name" value="4Fe4S_Fe-S-bd"/>
</dbReference>
<keyword evidence="2" id="KW-0479">Metal-binding</keyword>
<dbReference type="Gene3D" id="3.30.70.20">
    <property type="match status" value="1"/>
</dbReference>
<evidence type="ECO:0000256" key="1">
    <source>
        <dbReference type="ARBA" id="ARBA00022485"/>
    </source>
</evidence>
<dbReference type="PROSITE" id="PS00198">
    <property type="entry name" value="4FE4S_FER_1"/>
    <property type="match status" value="1"/>
</dbReference>
<dbReference type="Pfam" id="PF00037">
    <property type="entry name" value="Fer4"/>
    <property type="match status" value="1"/>
</dbReference>
<dbReference type="GO" id="GO:0051539">
    <property type="term" value="F:4 iron, 4 sulfur cluster binding"/>
    <property type="evidence" value="ECO:0007669"/>
    <property type="project" value="UniProtKB-KW"/>
</dbReference>
<keyword evidence="8" id="KW-1185">Reference proteome</keyword>
<evidence type="ECO:0000256" key="2">
    <source>
        <dbReference type="ARBA" id="ARBA00022723"/>
    </source>
</evidence>
<dbReference type="InterPro" id="IPR017900">
    <property type="entry name" value="4Fe4S_Fe_S_CS"/>
</dbReference>
<sequence>MRDFPIVTKENANCLDCYRCLRKCAMDAIDFSTGRARIIQNKCVLCGECVTECPQRTKQIITDMPRVVEALAAGKRLVLSLGGMMVTYFECSEPEAVIQKAYQIGFEKAEASDTLEPHALRAIAETIRGSEQKLWISSHCPTVVNLIEQHYAHLLPNLLPFPSLAKMHAEVLRAENPGCEVVYVTACPGEFYNRETLAAVDYIITFQDLSQLLRYTPQVRTEVPDGPPAPYRGGYAFTVVGNMATELLKAGVLRPGHTEWFSGLKSCLNILDGLDPNNLPDVQFLELMSCQSGCVSGLHMRQKGSIMDRCLCLERYYHARETWPIRPYTGPVGQVTYLDRTYYPPKADPSDVAEEMQRFFDQEGAKILNCGACGYDSCYEKSAAVVRGEADRQMCLSYMKAKAESFANAIVNSSDSGILVFDESLKILQTNPRLLKIFNSYKLKEGDLLSDHMATDAFRRVIETGQVLRDQLHHYEDIHLWTRETIQPMEGAPGHYLALFANVTGQVAQRQELEAVKGQLLEKANEVINDQMRVAQEIASLLGETTSQTKITLLKLVREFEREKELS</sequence>
<keyword evidence="3" id="KW-0408">Iron</keyword>
<feature type="domain" description="4Fe-4S ferredoxin-type" evidence="5">
    <location>
        <begin position="34"/>
        <end position="63"/>
    </location>
</feature>
<reference evidence="7 8" key="1">
    <citation type="submission" date="2016-10" db="EMBL/GenBank/DDBJ databases">
        <authorList>
            <person name="de Groot N.N."/>
        </authorList>
    </citation>
    <scope>NUCLEOTIDE SEQUENCE [LARGE SCALE GENOMIC DNA]</scope>
    <source>
        <strain evidence="7 8">DSM 20475</strain>
    </source>
</reference>
<dbReference type="Proteomes" id="UP000198995">
    <property type="component" value="Unassembled WGS sequence"/>
</dbReference>
<dbReference type="InterPro" id="IPR007202">
    <property type="entry name" value="4Fe-4S_dom"/>
</dbReference>
<dbReference type="PROSITE" id="PS51379">
    <property type="entry name" value="4FE4S_FER_2"/>
    <property type="match status" value="1"/>
</dbReference>
<dbReference type="STRING" id="2741.SAMN04489866_1158"/>
<dbReference type="OrthoDB" id="9798098at2"/>
<evidence type="ECO:0000313" key="8">
    <source>
        <dbReference type="Proteomes" id="UP000198995"/>
    </source>
</evidence>
<dbReference type="AlphaFoldDB" id="A0A1G6ZR67"/>
<gene>
    <name evidence="7" type="ORF">SAMN04489866_1158</name>
</gene>
<proteinExistence type="predicted"/>
<dbReference type="SUPFAM" id="SSF53920">
    <property type="entry name" value="Fe-only hydrogenase"/>
    <property type="match status" value="1"/>
</dbReference>
<dbReference type="Gene3D" id="3.40.950.10">
    <property type="entry name" value="Fe-only Hydrogenase (Larger Subunit), Chain L, domain 3"/>
    <property type="match status" value="1"/>
</dbReference>
<evidence type="ECO:0000259" key="5">
    <source>
        <dbReference type="PROSITE" id="PS51379"/>
    </source>
</evidence>
<dbReference type="Pfam" id="PF02906">
    <property type="entry name" value="Fe_hyd_lg_C"/>
    <property type="match status" value="1"/>
</dbReference>
<keyword evidence="4" id="KW-0411">Iron-sulfur</keyword>
<dbReference type="PROSITE" id="PS51656">
    <property type="entry name" value="4FE4S"/>
    <property type="match status" value="1"/>
</dbReference>
<evidence type="ECO:0000256" key="3">
    <source>
        <dbReference type="ARBA" id="ARBA00023004"/>
    </source>
</evidence>
<dbReference type="PANTHER" id="PTHR43560">
    <property type="entry name" value="ION-TRANSLOCATING OXIDOREDUCTASE COMPLEX SUBUNIT B"/>
    <property type="match status" value="1"/>
</dbReference>
<evidence type="ECO:0000256" key="4">
    <source>
        <dbReference type="ARBA" id="ARBA00023014"/>
    </source>
</evidence>
<dbReference type="PANTHER" id="PTHR43560:SF1">
    <property type="entry name" value="ION-TRANSLOCATING OXIDOREDUCTASE COMPLEX SUBUNIT B"/>
    <property type="match status" value="1"/>
</dbReference>
<accession>A0A1G6ZR67</accession>
<organism evidence="7 8">
    <name type="scientific">Peptococcus niger</name>
    <dbReference type="NCBI Taxonomy" id="2741"/>
    <lineage>
        <taxon>Bacteria</taxon>
        <taxon>Bacillati</taxon>
        <taxon>Bacillota</taxon>
        <taxon>Clostridia</taxon>
        <taxon>Eubacteriales</taxon>
        <taxon>Peptococcaceae</taxon>
        <taxon>Peptococcus</taxon>
    </lineage>
</organism>
<dbReference type="Pfam" id="PF04060">
    <property type="entry name" value="FeS"/>
    <property type="match status" value="1"/>
</dbReference>